<dbReference type="Gene3D" id="1.25.40.10">
    <property type="entry name" value="Tetratricopeptide repeat domain"/>
    <property type="match status" value="2"/>
</dbReference>
<feature type="repeat" description="PPR" evidence="3">
    <location>
        <begin position="401"/>
        <end position="435"/>
    </location>
</feature>
<evidence type="ECO:0000259" key="5">
    <source>
        <dbReference type="Pfam" id="PF23276"/>
    </source>
</evidence>
<dbReference type="PROSITE" id="PS51375">
    <property type="entry name" value="PPR"/>
    <property type="match status" value="6"/>
</dbReference>
<dbReference type="PANTHER" id="PTHR47939:SF10">
    <property type="entry name" value="PENTACOTRIPEPTIDE-REPEAT REGION OF PRORP DOMAIN-CONTAINING PROTEIN"/>
    <property type="match status" value="1"/>
</dbReference>
<dbReference type="EMBL" id="JBEDUW010000006">
    <property type="protein sequence ID" value="KAK9922873.1"/>
    <property type="molecule type" value="Genomic_DNA"/>
</dbReference>
<sequence length="567" mass="62642">MWRSVVARSRASLSAKAAHNFGATQNPKVLVSKTLTVVAQSSHFPTRSSPCQNPRFFSQVAENLSYSDTAEPPPLSVGGNDDAQTDNFAPGDGVVGVSEQVGSGESGELGEEEEVHEIDLEKLEGLLSLLQSSADGSLESSFRGLDLTLHDEFVVKVLETPLIVGENLIRYFKWALKEKPKFRFTTHILDALVLAMSGDLVSNKDIYSLWDLAKEVGEKESNLLSVDILNVLISSFSKLGEGKAALEVFNKFDDFGCVPNADSYYLAIEALCKCSEFDCAQSVSEKMIDARISFDDVKAGRIISWFCKAGMAKEALSIYVLLKEEKQCQPRSSVNFLISSLCREDKNVKLALDLLQDISDEARKYAIKPFSAVVQGLCRIKDVDGARKLLLEMTKEGPPPGNAVFNFVINGYSKAGDMEDAIEMMKLMESRGLKPDVFTYTVIMSGYAKGGQMEEACNILSEAKKKHAKLTPVAYHTLISSFCKLEEFDKALELLHEMKDYGVQPTADEYNKLIQSLCLKALDWETSEKLLNEMKDSGLHLNGITRGLIRAVKELQMEKVETEKIVA</sequence>
<organism evidence="6 7">
    <name type="scientific">Rubus argutus</name>
    <name type="common">Southern blackberry</name>
    <dbReference type="NCBI Taxonomy" id="59490"/>
    <lineage>
        <taxon>Eukaryota</taxon>
        <taxon>Viridiplantae</taxon>
        <taxon>Streptophyta</taxon>
        <taxon>Embryophyta</taxon>
        <taxon>Tracheophyta</taxon>
        <taxon>Spermatophyta</taxon>
        <taxon>Magnoliopsida</taxon>
        <taxon>eudicotyledons</taxon>
        <taxon>Gunneridae</taxon>
        <taxon>Pentapetalae</taxon>
        <taxon>rosids</taxon>
        <taxon>fabids</taxon>
        <taxon>Rosales</taxon>
        <taxon>Rosaceae</taxon>
        <taxon>Rosoideae</taxon>
        <taxon>Rosoideae incertae sedis</taxon>
        <taxon>Rubus</taxon>
    </lineage>
</organism>
<dbReference type="AlphaFoldDB" id="A0AAW1WGW3"/>
<feature type="repeat" description="PPR" evidence="3">
    <location>
        <begin position="506"/>
        <end position="541"/>
    </location>
</feature>
<evidence type="ECO:0000313" key="6">
    <source>
        <dbReference type="EMBL" id="KAK9922873.1"/>
    </source>
</evidence>
<name>A0AAW1WGW3_RUBAR</name>
<feature type="repeat" description="PPR" evidence="3">
    <location>
        <begin position="225"/>
        <end position="259"/>
    </location>
</feature>
<dbReference type="InterPro" id="IPR050667">
    <property type="entry name" value="PPR-containing_protein"/>
</dbReference>
<evidence type="ECO:0000256" key="4">
    <source>
        <dbReference type="SAM" id="MobiDB-lite"/>
    </source>
</evidence>
<dbReference type="InterPro" id="IPR011990">
    <property type="entry name" value="TPR-like_helical_dom_sf"/>
</dbReference>
<dbReference type="Pfam" id="PF13041">
    <property type="entry name" value="PPR_2"/>
    <property type="match status" value="2"/>
</dbReference>
<keyword evidence="7" id="KW-1185">Reference proteome</keyword>
<gene>
    <name evidence="6" type="ORF">M0R45_031313</name>
</gene>
<protein>
    <recommendedName>
        <fullName evidence="5">Pentatricopeptide repeat-containing protein-mitochondrial domain-containing protein</fullName>
    </recommendedName>
</protein>
<dbReference type="Pfam" id="PF23276">
    <property type="entry name" value="TPR_24"/>
    <property type="match status" value="1"/>
</dbReference>
<feature type="repeat" description="PPR" evidence="3">
    <location>
        <begin position="366"/>
        <end position="400"/>
    </location>
</feature>
<accession>A0AAW1WGW3</accession>
<proteinExistence type="inferred from homology"/>
<keyword evidence="2" id="KW-0677">Repeat</keyword>
<comment type="caution">
    <text evidence="6">The sequence shown here is derived from an EMBL/GenBank/DDBJ whole genome shotgun (WGS) entry which is preliminary data.</text>
</comment>
<feature type="domain" description="Pentatricopeptide repeat-containing protein-mitochondrial" evidence="5">
    <location>
        <begin position="278"/>
        <end position="387"/>
    </location>
</feature>
<dbReference type="Proteomes" id="UP001457282">
    <property type="component" value="Unassembled WGS sequence"/>
</dbReference>
<evidence type="ECO:0000256" key="1">
    <source>
        <dbReference type="ARBA" id="ARBA00007626"/>
    </source>
</evidence>
<evidence type="ECO:0000256" key="3">
    <source>
        <dbReference type="PROSITE-ProRule" id="PRU00708"/>
    </source>
</evidence>
<evidence type="ECO:0000313" key="7">
    <source>
        <dbReference type="Proteomes" id="UP001457282"/>
    </source>
</evidence>
<comment type="similarity">
    <text evidence="1">Belongs to the PPR family. P subfamily.</text>
</comment>
<evidence type="ECO:0000256" key="2">
    <source>
        <dbReference type="ARBA" id="ARBA00022737"/>
    </source>
</evidence>
<dbReference type="InterPro" id="IPR002885">
    <property type="entry name" value="PPR_rpt"/>
</dbReference>
<dbReference type="NCBIfam" id="TIGR00756">
    <property type="entry name" value="PPR"/>
    <property type="match status" value="5"/>
</dbReference>
<dbReference type="Pfam" id="PF01535">
    <property type="entry name" value="PPR"/>
    <property type="match status" value="1"/>
</dbReference>
<feature type="repeat" description="PPR" evidence="3">
    <location>
        <begin position="471"/>
        <end position="505"/>
    </location>
</feature>
<feature type="repeat" description="PPR" evidence="3">
    <location>
        <begin position="436"/>
        <end position="470"/>
    </location>
</feature>
<dbReference type="InterPro" id="IPR057027">
    <property type="entry name" value="TPR_mt"/>
</dbReference>
<dbReference type="PANTHER" id="PTHR47939">
    <property type="entry name" value="MEMBRANE-ASSOCIATED SALT-INDUCIBLE PROTEIN-LIKE"/>
    <property type="match status" value="1"/>
</dbReference>
<feature type="region of interest" description="Disordered" evidence="4">
    <location>
        <begin position="68"/>
        <end position="93"/>
    </location>
</feature>
<reference evidence="6 7" key="1">
    <citation type="journal article" date="2023" name="G3 (Bethesda)">
        <title>A chromosome-length genome assembly and annotation of blackberry (Rubus argutus, cv. 'Hillquist').</title>
        <authorList>
            <person name="Bruna T."/>
            <person name="Aryal R."/>
            <person name="Dudchenko O."/>
            <person name="Sargent D.J."/>
            <person name="Mead D."/>
            <person name="Buti M."/>
            <person name="Cavallini A."/>
            <person name="Hytonen T."/>
            <person name="Andres J."/>
            <person name="Pham M."/>
            <person name="Weisz D."/>
            <person name="Mascagni F."/>
            <person name="Usai G."/>
            <person name="Natali L."/>
            <person name="Bassil N."/>
            <person name="Fernandez G.E."/>
            <person name="Lomsadze A."/>
            <person name="Armour M."/>
            <person name="Olukolu B."/>
            <person name="Poorten T."/>
            <person name="Britton C."/>
            <person name="Davik J."/>
            <person name="Ashrafi H."/>
            <person name="Aiden E.L."/>
            <person name="Borodovsky M."/>
            <person name="Worthington M."/>
        </authorList>
    </citation>
    <scope>NUCLEOTIDE SEQUENCE [LARGE SCALE GENOMIC DNA]</scope>
    <source>
        <strain evidence="6">PI 553951</strain>
    </source>
</reference>